<keyword evidence="2" id="KW-0560">Oxidoreductase</keyword>
<organism evidence="5 6">
    <name type="scientific">Pochonia chlamydosporia 170</name>
    <dbReference type="NCBI Taxonomy" id="1380566"/>
    <lineage>
        <taxon>Eukaryota</taxon>
        <taxon>Fungi</taxon>
        <taxon>Dikarya</taxon>
        <taxon>Ascomycota</taxon>
        <taxon>Pezizomycotina</taxon>
        <taxon>Sordariomycetes</taxon>
        <taxon>Hypocreomycetidae</taxon>
        <taxon>Hypocreales</taxon>
        <taxon>Clavicipitaceae</taxon>
        <taxon>Pochonia</taxon>
    </lineage>
</organism>
<dbReference type="KEGG" id="pchm:VFPPC_05097"/>
<comment type="caution">
    <text evidence="5">The sequence shown here is derived from an EMBL/GenBank/DDBJ whole genome shotgun (WGS) entry which is preliminary data.</text>
</comment>
<dbReference type="EMBL" id="LSBJ02000003">
    <property type="protein sequence ID" value="OAQ68942.1"/>
    <property type="molecule type" value="Genomic_DNA"/>
</dbReference>
<evidence type="ECO:0000256" key="2">
    <source>
        <dbReference type="ARBA" id="ARBA00023002"/>
    </source>
</evidence>
<dbReference type="SUPFAM" id="SSF56176">
    <property type="entry name" value="FAD-binding/transporter-associated domain-like"/>
    <property type="match status" value="1"/>
</dbReference>
<dbReference type="PANTHER" id="PTHR13878:SF155">
    <property type="entry name" value="ALCOHOL OXIDASE, PUTATIVE (AFU_ORTHOLOGUE AFUA_4G00430)-RELATED"/>
    <property type="match status" value="1"/>
</dbReference>
<keyword evidence="3" id="KW-0732">Signal</keyword>
<evidence type="ECO:0000256" key="1">
    <source>
        <dbReference type="ARBA" id="ARBA00005466"/>
    </source>
</evidence>
<comment type="similarity">
    <text evidence="1">Belongs to the oxygen-dependent FAD-linked oxidoreductase family.</text>
</comment>
<dbReference type="AlphaFoldDB" id="A0A179FTK8"/>
<evidence type="ECO:0000313" key="6">
    <source>
        <dbReference type="Proteomes" id="UP000078397"/>
    </source>
</evidence>
<dbReference type="InterPro" id="IPR050432">
    <property type="entry name" value="FAD-linked_Oxidoreductases_BP"/>
</dbReference>
<keyword evidence="6" id="KW-1185">Reference proteome</keyword>
<feature type="chain" id="PRO_5008101983" evidence="3">
    <location>
        <begin position="20"/>
        <end position="605"/>
    </location>
</feature>
<dbReference type="InterPro" id="IPR006094">
    <property type="entry name" value="Oxid_FAD_bind_N"/>
</dbReference>
<dbReference type="STRING" id="1380566.A0A179FTK8"/>
<evidence type="ECO:0000259" key="4">
    <source>
        <dbReference type="PROSITE" id="PS51387"/>
    </source>
</evidence>
<accession>A0A179FTK8</accession>
<dbReference type="GO" id="GO:0016491">
    <property type="term" value="F:oxidoreductase activity"/>
    <property type="evidence" value="ECO:0007669"/>
    <property type="project" value="UniProtKB-KW"/>
</dbReference>
<evidence type="ECO:0000313" key="5">
    <source>
        <dbReference type="EMBL" id="OAQ68942.1"/>
    </source>
</evidence>
<dbReference type="Gene3D" id="3.30.465.10">
    <property type="match status" value="2"/>
</dbReference>
<dbReference type="GeneID" id="28848335"/>
<dbReference type="Pfam" id="PF01565">
    <property type="entry name" value="FAD_binding_4"/>
    <property type="match status" value="1"/>
</dbReference>
<sequence length="605" mass="65284">MVSLRKISILLAAIPASQAIAVDHNPSCRCRPHEKCWPSNRNWDALNSTIKGNLQAVRPVAAPCFRPSPNTALCTTAEHNSNNSVWRSAHPGAVQWTNWEAWPEQNQSCYFDQPQDVPCRQGRVSLYSALVENAQQIQAAVRFAAKYNLRLAIKNSGHCFLGRSTAPESLQISTNKMKSMKFTDKFVPEGAPSCDSKSFGSAVTIGAGVQLKELYEATTKHNVTVVAGLSHTVGAAGGYIQGGGHSPLGNWKGMASDNALEFKVVNAKASSPGELLTANNYKNKDLFWALRGGGGGTFGVVVSVTIRTFPDVPSGLVVLGFGTLATNLSAYWEMVRAFHTHLPSVSAAGGAGYYTISPKPTDLNGTQILLITGAFGFVNETNKAVIEKAMAPMVAEVNKYAAPGSVHNISMIPRVSDFILGALPDAADVTGGILTLGSRLVSRDFLLSKDGPTRLTNALRDISKLSPTVGYTGHVVAGGAAADKTIDSAVNPAWRKTLTHIAFGADWNSTTSAKEQKAIQEEMTNIKVEKLRVLEPDMGAYLNEADANEKDFQKSFWGANYKKLYRVKQTVDPDNLFIARKGVGSEDWDDAGLCRRMTKKMVQQY</sequence>
<dbReference type="PANTHER" id="PTHR13878">
    <property type="entry name" value="GULONOLACTONE OXIDASE"/>
    <property type="match status" value="1"/>
</dbReference>
<dbReference type="GO" id="GO:0071949">
    <property type="term" value="F:FAD binding"/>
    <property type="evidence" value="ECO:0007669"/>
    <property type="project" value="InterPro"/>
</dbReference>
<dbReference type="RefSeq" id="XP_018145792.1">
    <property type="nucleotide sequence ID" value="XM_018284341.1"/>
</dbReference>
<feature type="signal peptide" evidence="3">
    <location>
        <begin position="1"/>
        <end position="19"/>
    </location>
</feature>
<feature type="domain" description="FAD-binding PCMH-type" evidence="4">
    <location>
        <begin position="119"/>
        <end position="311"/>
    </location>
</feature>
<evidence type="ECO:0000256" key="3">
    <source>
        <dbReference type="SAM" id="SignalP"/>
    </source>
</evidence>
<proteinExistence type="inferred from homology"/>
<dbReference type="InterPro" id="IPR036318">
    <property type="entry name" value="FAD-bd_PCMH-like_sf"/>
</dbReference>
<dbReference type="OrthoDB" id="9983560at2759"/>
<reference evidence="5 6" key="1">
    <citation type="journal article" date="2016" name="PLoS Pathog.">
        <title>Biosynthesis of antibiotic leucinostatins in bio-control fungus Purpureocillium lilacinum and their inhibition on phytophthora revealed by genome mining.</title>
        <authorList>
            <person name="Wang G."/>
            <person name="Liu Z."/>
            <person name="Lin R."/>
            <person name="Li E."/>
            <person name="Mao Z."/>
            <person name="Ling J."/>
            <person name="Yang Y."/>
            <person name="Yin W.B."/>
            <person name="Xie B."/>
        </authorList>
    </citation>
    <scope>NUCLEOTIDE SEQUENCE [LARGE SCALE GENOMIC DNA]</scope>
    <source>
        <strain evidence="5">170</strain>
    </source>
</reference>
<dbReference type="InterPro" id="IPR016169">
    <property type="entry name" value="FAD-bd_PCMH_sub2"/>
</dbReference>
<dbReference type="InterPro" id="IPR016166">
    <property type="entry name" value="FAD-bd_PCMH"/>
</dbReference>
<name>A0A179FTK8_METCM</name>
<gene>
    <name evidence="5" type="ORF">VFPPC_05097</name>
</gene>
<dbReference type="Proteomes" id="UP000078397">
    <property type="component" value="Unassembled WGS sequence"/>
</dbReference>
<dbReference type="PROSITE" id="PS51387">
    <property type="entry name" value="FAD_PCMH"/>
    <property type="match status" value="1"/>
</dbReference>
<protein>
    <submittedName>
        <fullName evidence="5">FAD binding domain-containing protein</fullName>
    </submittedName>
</protein>
<dbReference type="Pfam" id="PF08031">
    <property type="entry name" value="BBE"/>
    <property type="match status" value="1"/>
</dbReference>
<dbReference type="InterPro" id="IPR012951">
    <property type="entry name" value="BBE"/>
</dbReference>